<dbReference type="OrthoDB" id="7860705at2"/>
<evidence type="ECO:0000313" key="2">
    <source>
        <dbReference type="Proteomes" id="UP000228593"/>
    </source>
</evidence>
<protein>
    <recommendedName>
        <fullName evidence="3">DUF1353 domain-containing protein</fullName>
    </recommendedName>
</protein>
<dbReference type="Pfam" id="PF07087">
    <property type="entry name" value="DUF1353"/>
    <property type="match status" value="1"/>
</dbReference>
<evidence type="ECO:0000313" key="1">
    <source>
        <dbReference type="EMBL" id="PIL40331.1"/>
    </source>
</evidence>
<proteinExistence type="predicted"/>
<gene>
    <name evidence="1" type="ORF">CR103_07815</name>
</gene>
<dbReference type="AlphaFoldDB" id="A0A2G8T2S5"/>
<name>A0A2G8T2S5_9BURK</name>
<dbReference type="EMBL" id="PDOB01000009">
    <property type="protein sequence ID" value="PIL40331.1"/>
    <property type="molecule type" value="Genomic_DNA"/>
</dbReference>
<organism evidence="1 2">
    <name type="scientific">Massilia psychrophila</name>
    <dbReference type="NCBI Taxonomy" id="1603353"/>
    <lineage>
        <taxon>Bacteria</taxon>
        <taxon>Pseudomonadati</taxon>
        <taxon>Pseudomonadota</taxon>
        <taxon>Betaproteobacteria</taxon>
        <taxon>Burkholderiales</taxon>
        <taxon>Oxalobacteraceae</taxon>
        <taxon>Telluria group</taxon>
        <taxon>Massilia</taxon>
    </lineage>
</organism>
<reference evidence="1 2" key="1">
    <citation type="submission" date="2017-10" db="EMBL/GenBank/DDBJ databases">
        <title>Massilia psychrophilum sp. nov., a novel purple-pigmented bacterium isolated from Tianshan glacier, Xinjiang Municipality, China.</title>
        <authorList>
            <person name="Wang H."/>
        </authorList>
    </citation>
    <scope>NUCLEOTIDE SEQUENCE [LARGE SCALE GENOMIC DNA]</scope>
    <source>
        <strain evidence="1 2">JCM 30813</strain>
    </source>
</reference>
<comment type="caution">
    <text evidence="1">The sequence shown here is derived from an EMBL/GenBank/DDBJ whole genome shotgun (WGS) entry which is preliminary data.</text>
</comment>
<evidence type="ECO:0008006" key="3">
    <source>
        <dbReference type="Google" id="ProtNLM"/>
    </source>
</evidence>
<dbReference type="Proteomes" id="UP000228593">
    <property type="component" value="Unassembled WGS sequence"/>
</dbReference>
<keyword evidence="2" id="KW-1185">Reference proteome</keyword>
<accession>A0A2G8T2S5</accession>
<sequence length="191" mass="20890">MGYGSFSGNPKTEWLCERGEDSNMCLLEAFWYIDPQGRRWEALTGAITNGASIPRTLWSSLGSPYTGNYRRASIIHDVAIRSPLNLRVDADTMFYYACMAGGCMLMEAKLLYAGVRVGAWASLTRDAAVDLLSMAPAPSPLPRLPGQHAPTELEVRARYTLLAGDLAAASDNFEAIRATVERHLGLPPPLR</sequence>
<dbReference type="RefSeq" id="WP_099915437.1">
    <property type="nucleotide sequence ID" value="NZ_BMHS01000013.1"/>
</dbReference>
<dbReference type="InterPro" id="IPR010767">
    <property type="entry name" value="Phage_CGC-2007_Cje0229"/>
</dbReference>